<dbReference type="InterPro" id="IPR002501">
    <property type="entry name" value="PsdUridine_synth_N"/>
</dbReference>
<dbReference type="InterPro" id="IPR020103">
    <property type="entry name" value="PsdUridine_synth_cat_dom_sf"/>
</dbReference>
<dbReference type="InterPro" id="IPR032819">
    <property type="entry name" value="TruB_C"/>
</dbReference>
<comment type="similarity">
    <text evidence="2 5">Belongs to the pseudouridine synthase TruB family. Type 1 subfamily.</text>
</comment>
<organism evidence="8 9">
    <name type="scientific">Skermanella cutis</name>
    <dbReference type="NCBI Taxonomy" id="2775420"/>
    <lineage>
        <taxon>Bacteria</taxon>
        <taxon>Pseudomonadati</taxon>
        <taxon>Pseudomonadota</taxon>
        <taxon>Alphaproteobacteria</taxon>
        <taxon>Rhodospirillales</taxon>
        <taxon>Azospirillaceae</taxon>
        <taxon>Skermanella</taxon>
    </lineage>
</organism>
<dbReference type="Gene3D" id="3.30.2350.10">
    <property type="entry name" value="Pseudouridine synthase"/>
    <property type="match status" value="1"/>
</dbReference>
<evidence type="ECO:0000256" key="5">
    <source>
        <dbReference type="HAMAP-Rule" id="MF_01080"/>
    </source>
</evidence>
<dbReference type="InterPro" id="IPR014780">
    <property type="entry name" value="tRNA_psdUridine_synth_TruB"/>
</dbReference>
<keyword evidence="9" id="KW-1185">Reference proteome</keyword>
<evidence type="ECO:0000256" key="1">
    <source>
        <dbReference type="ARBA" id="ARBA00000385"/>
    </source>
</evidence>
<dbReference type="PANTHER" id="PTHR13767:SF2">
    <property type="entry name" value="PSEUDOURIDYLATE SYNTHASE TRUB1"/>
    <property type="match status" value="1"/>
</dbReference>
<evidence type="ECO:0000259" key="6">
    <source>
        <dbReference type="Pfam" id="PF01509"/>
    </source>
</evidence>
<evidence type="ECO:0000256" key="3">
    <source>
        <dbReference type="ARBA" id="ARBA00022694"/>
    </source>
</evidence>
<evidence type="ECO:0000256" key="4">
    <source>
        <dbReference type="ARBA" id="ARBA00023235"/>
    </source>
</evidence>
<comment type="function">
    <text evidence="5">Responsible for synthesis of pseudouridine from uracil-55 in the psi GC loop of transfer RNAs.</text>
</comment>
<evidence type="ECO:0000313" key="8">
    <source>
        <dbReference type="EMBL" id="QQP89397.1"/>
    </source>
</evidence>
<accession>A0ABX7B5G0</accession>
<proteinExistence type="inferred from homology"/>
<comment type="catalytic activity">
    <reaction evidence="1 5">
        <text>uridine(55) in tRNA = pseudouridine(55) in tRNA</text>
        <dbReference type="Rhea" id="RHEA:42532"/>
        <dbReference type="Rhea" id="RHEA-COMP:10101"/>
        <dbReference type="Rhea" id="RHEA-COMP:10102"/>
        <dbReference type="ChEBI" id="CHEBI:65314"/>
        <dbReference type="ChEBI" id="CHEBI:65315"/>
        <dbReference type="EC" id="5.4.99.25"/>
    </reaction>
</comment>
<evidence type="ECO:0000259" key="7">
    <source>
        <dbReference type="Pfam" id="PF16198"/>
    </source>
</evidence>
<feature type="domain" description="Pseudouridine synthase II N-terminal" evidence="6">
    <location>
        <begin position="32"/>
        <end position="180"/>
    </location>
</feature>
<dbReference type="Proteomes" id="UP000595197">
    <property type="component" value="Chromosome"/>
</dbReference>
<dbReference type="RefSeq" id="WP_201075593.1">
    <property type="nucleotide sequence ID" value="NZ_CP067420.1"/>
</dbReference>
<dbReference type="CDD" id="cd02573">
    <property type="entry name" value="PseudoU_synth_EcTruB"/>
    <property type="match status" value="1"/>
</dbReference>
<dbReference type="EMBL" id="CP067420">
    <property type="protein sequence ID" value="QQP89397.1"/>
    <property type="molecule type" value="Genomic_DNA"/>
</dbReference>
<feature type="active site" description="Nucleophile" evidence="5">
    <location>
        <position position="47"/>
    </location>
</feature>
<keyword evidence="4 5" id="KW-0413">Isomerase</keyword>
<gene>
    <name evidence="5 8" type="primary">truB</name>
    <name evidence="8" type="ORF">IGS68_26035</name>
</gene>
<dbReference type="SUPFAM" id="SSF55120">
    <property type="entry name" value="Pseudouridine synthase"/>
    <property type="match status" value="1"/>
</dbReference>
<dbReference type="HAMAP" id="MF_01080">
    <property type="entry name" value="TruB_bact"/>
    <property type="match status" value="1"/>
</dbReference>
<reference evidence="8" key="1">
    <citation type="submission" date="2021-02" db="EMBL/GenBank/DDBJ databases">
        <title>Skermanella TT6 skin isolate.</title>
        <authorList>
            <person name="Lee K."/>
            <person name="Ganzorig M."/>
        </authorList>
    </citation>
    <scope>NUCLEOTIDE SEQUENCE</scope>
    <source>
        <strain evidence="8">TT6</strain>
    </source>
</reference>
<evidence type="ECO:0000313" key="9">
    <source>
        <dbReference type="Proteomes" id="UP000595197"/>
    </source>
</evidence>
<feature type="domain" description="tRNA pseudouridylate synthase B C-terminal" evidence="7">
    <location>
        <begin position="181"/>
        <end position="239"/>
    </location>
</feature>
<keyword evidence="3 5" id="KW-0819">tRNA processing</keyword>
<dbReference type="Pfam" id="PF16198">
    <property type="entry name" value="TruB_C_2"/>
    <property type="match status" value="1"/>
</dbReference>
<dbReference type="NCBIfam" id="TIGR00431">
    <property type="entry name" value="TruB"/>
    <property type="match status" value="1"/>
</dbReference>
<name>A0ABX7B5G0_9PROT</name>
<dbReference type="EC" id="5.4.99.25" evidence="5"/>
<protein>
    <recommendedName>
        <fullName evidence="5">tRNA pseudouridine synthase B</fullName>
        <ecNumber evidence="5">5.4.99.25</ecNumber>
    </recommendedName>
    <alternativeName>
        <fullName evidence="5">tRNA pseudouridine(55) synthase</fullName>
        <shortName evidence="5">Psi55 synthase</shortName>
    </alternativeName>
    <alternativeName>
        <fullName evidence="5">tRNA pseudouridylate synthase</fullName>
    </alternativeName>
    <alternativeName>
        <fullName evidence="5">tRNA-uridine isomerase</fullName>
    </alternativeName>
</protein>
<dbReference type="PANTHER" id="PTHR13767">
    <property type="entry name" value="TRNA-PSEUDOURIDINE SYNTHASE"/>
    <property type="match status" value="1"/>
</dbReference>
<evidence type="ECO:0000256" key="2">
    <source>
        <dbReference type="ARBA" id="ARBA00005642"/>
    </source>
</evidence>
<dbReference type="Pfam" id="PF01509">
    <property type="entry name" value="TruB_N"/>
    <property type="match status" value="1"/>
</dbReference>
<sequence>MARKRKGVPVHGWLVIDKPAGMTSTQVMSRVRRLLNAEKAGHGGTLDPIATGVLPVAFGEATKTVAYAMDGAKTYRFRLRWGEQTTTDDLEGSVIATSPNRPTEDEIEAALEAFQGEISQVPPQFSAIKVDGERAYDLAREGETVELAPRIVRIDGFHLIGLPDTDHADFEVECGKGTYMRSLARDLALALGTVGHITRLRRLNVGSFTLEDAISLDDLAAMEHGAAVERLLLPIETALDDIPAFALTEAEAHRLRLGQTVALLRRQDRERLEGLDYDPSGDGAVVLAVSGGKPVALARVEGAEIRPVRVLNL</sequence>